<dbReference type="Pfam" id="PF00128">
    <property type="entry name" value="Alpha-amylase"/>
    <property type="match status" value="1"/>
</dbReference>
<dbReference type="RefSeq" id="WP_262311500.1">
    <property type="nucleotide sequence ID" value="NZ_CP106679.1"/>
</dbReference>
<keyword evidence="7" id="KW-0119">Carbohydrate metabolism</keyword>
<dbReference type="Pfam" id="PF02806">
    <property type="entry name" value="Alpha-amylase_C"/>
    <property type="match status" value="1"/>
</dbReference>
<evidence type="ECO:0000313" key="9">
    <source>
        <dbReference type="EMBL" id="UXP34074.1"/>
    </source>
</evidence>
<dbReference type="InterPro" id="IPR013783">
    <property type="entry name" value="Ig-like_fold"/>
</dbReference>
<dbReference type="InterPro" id="IPR006047">
    <property type="entry name" value="GH13_cat_dom"/>
</dbReference>
<dbReference type="Proteomes" id="UP001065174">
    <property type="component" value="Chromosome"/>
</dbReference>
<organism evidence="9 10">
    <name type="scientific">Reichenbachiella agarivorans</name>
    <dbReference type="NCBI Taxonomy" id="2979464"/>
    <lineage>
        <taxon>Bacteria</taxon>
        <taxon>Pseudomonadati</taxon>
        <taxon>Bacteroidota</taxon>
        <taxon>Cytophagia</taxon>
        <taxon>Cytophagales</taxon>
        <taxon>Reichenbachiellaceae</taxon>
        <taxon>Reichenbachiella</taxon>
    </lineage>
</organism>
<accession>A0ABY6CU76</accession>
<dbReference type="SUPFAM" id="SSF81296">
    <property type="entry name" value="E set domains"/>
    <property type="match status" value="1"/>
</dbReference>
<dbReference type="Pfam" id="PF02922">
    <property type="entry name" value="CBM_48"/>
    <property type="match status" value="1"/>
</dbReference>
<dbReference type="Gene3D" id="2.60.40.1180">
    <property type="entry name" value="Golgi alpha-mannosidase II"/>
    <property type="match status" value="1"/>
</dbReference>
<dbReference type="InterPro" id="IPR004193">
    <property type="entry name" value="Glyco_hydro_13_N"/>
</dbReference>
<dbReference type="InterPro" id="IPR037439">
    <property type="entry name" value="Branching_enzy"/>
</dbReference>
<dbReference type="Gene3D" id="3.20.20.80">
    <property type="entry name" value="Glycosidases"/>
    <property type="match status" value="1"/>
</dbReference>
<evidence type="ECO:0000256" key="1">
    <source>
        <dbReference type="ARBA" id="ARBA00000826"/>
    </source>
</evidence>
<keyword evidence="5" id="KW-0328">Glycosyltransferase</keyword>
<comment type="function">
    <text evidence="2">Catalyzes the formation of the alpha-1,6-glucosidic linkages in glycogen by scission of a 1,4-alpha-linked oligosaccharide from growing alpha-1,4-glucan chains and the subsequent attachment of the oligosaccharide to the alpha-1,6 position.</text>
</comment>
<dbReference type="SUPFAM" id="SSF51011">
    <property type="entry name" value="Glycosyl hydrolase domain"/>
    <property type="match status" value="1"/>
</dbReference>
<dbReference type="EC" id="2.4.1.18" evidence="4"/>
<evidence type="ECO:0000256" key="4">
    <source>
        <dbReference type="ARBA" id="ARBA00012541"/>
    </source>
</evidence>
<evidence type="ECO:0000256" key="5">
    <source>
        <dbReference type="ARBA" id="ARBA00022676"/>
    </source>
</evidence>
<dbReference type="PANTHER" id="PTHR43651">
    <property type="entry name" value="1,4-ALPHA-GLUCAN-BRANCHING ENZYME"/>
    <property type="match status" value="1"/>
</dbReference>
<keyword evidence="6" id="KW-0808">Transferase</keyword>
<dbReference type="CDD" id="cd11321">
    <property type="entry name" value="AmyAc_bac_euk_BE"/>
    <property type="match status" value="1"/>
</dbReference>
<evidence type="ECO:0000256" key="3">
    <source>
        <dbReference type="ARBA" id="ARBA00009000"/>
    </source>
</evidence>
<evidence type="ECO:0000256" key="2">
    <source>
        <dbReference type="ARBA" id="ARBA00002953"/>
    </source>
</evidence>
<dbReference type="Gene3D" id="2.60.40.10">
    <property type="entry name" value="Immunoglobulins"/>
    <property type="match status" value="1"/>
</dbReference>
<dbReference type="SMART" id="SM00642">
    <property type="entry name" value="Aamy"/>
    <property type="match status" value="1"/>
</dbReference>
<dbReference type="InterPro" id="IPR017853">
    <property type="entry name" value="GH"/>
</dbReference>
<protein>
    <recommendedName>
        <fullName evidence="4">1,4-alpha-glucan branching enzyme</fullName>
        <ecNumber evidence="4">2.4.1.18</ecNumber>
    </recommendedName>
</protein>
<dbReference type="PANTHER" id="PTHR43651:SF3">
    <property type="entry name" value="1,4-ALPHA-GLUCAN-BRANCHING ENZYME"/>
    <property type="match status" value="1"/>
</dbReference>
<evidence type="ECO:0000256" key="6">
    <source>
        <dbReference type="ARBA" id="ARBA00022679"/>
    </source>
</evidence>
<dbReference type="PIRSF" id="PIRSF000463">
    <property type="entry name" value="GlgB"/>
    <property type="match status" value="1"/>
</dbReference>
<evidence type="ECO:0000313" key="10">
    <source>
        <dbReference type="Proteomes" id="UP001065174"/>
    </source>
</evidence>
<dbReference type="EMBL" id="CP106679">
    <property type="protein sequence ID" value="UXP34074.1"/>
    <property type="molecule type" value="Genomic_DNA"/>
</dbReference>
<dbReference type="InterPro" id="IPR013780">
    <property type="entry name" value="Glyco_hydro_b"/>
</dbReference>
<dbReference type="InterPro" id="IPR006048">
    <property type="entry name" value="A-amylase/branching_C"/>
</dbReference>
<evidence type="ECO:0000256" key="7">
    <source>
        <dbReference type="ARBA" id="ARBA00023277"/>
    </source>
</evidence>
<gene>
    <name evidence="9" type="ORF">N6H18_08970</name>
</gene>
<sequence length="674" mass="78320">MNKKIGLVADDGWLEPYESDILQRYNYFQDRLQAIVDQYGSLRDFASGDLYFGLNYDKKQKGWWYREWAPAADGLSLVGDFNHWDPLHHPLTQDETGIWGIFIPDKSEFPLHHGELLKVKVQNAFNERDRIPAYIKRAVQDTETYDFKGQIWNPKKVFKWTDKNFDPVTITDPLIYECHVGMAQEKEGVGTYVEFADEVLPRIAALGYNCLQMMAVQEHPYYGSFGYHVSNFFAPTSRFGTPEDLKYLIDKAHGMGIAVIMDAVYSHAVKNIAEGLNDFDGSENQYFHKGGRGYHTGWDSKLFDYNRTEVLQFLLSNVRYWMEEFHFDGFRFDGVTSMLYHHHGEGVAFDHYDKYFKDMVDWDAICFLQLANTLIHEIKPGAISIAEDMSGMPGMCRKVEEGGIGFDYRLGMGIPDYWIKTLKHKADEEWDIHEMWNVLINRRYKEKTIAYAESHDQALVGDKTLAFWLMDKEMYWHMSKDDTNPIIDRGMALHKMLRLFTAALGGEGYLTFIGNEFGHPEWIDFPREGNGWSYQYARRQWSLVDNPDLKYKALNDFDSAMIHLLKEYQLLSSLPAQQLNMDAANRIIIFERNNLIFVFNFSTDQSIADYKFFAHREGSFELVLDSDAEQFGGHGRCDAEVIHHTLEVEDRPQLSIYTPCRTVQVLSWIPAKRV</sequence>
<comment type="similarity">
    <text evidence="3">Belongs to the glycosyl hydrolase 13 family. GlgB subfamily.</text>
</comment>
<dbReference type="InterPro" id="IPR014756">
    <property type="entry name" value="Ig_E-set"/>
</dbReference>
<dbReference type="SUPFAM" id="SSF51445">
    <property type="entry name" value="(Trans)glycosidases"/>
    <property type="match status" value="1"/>
</dbReference>
<feature type="domain" description="Glycosyl hydrolase family 13 catalytic" evidence="8">
    <location>
        <begin position="190"/>
        <end position="542"/>
    </location>
</feature>
<reference evidence="9" key="1">
    <citation type="submission" date="2022-09" db="EMBL/GenBank/DDBJ databases">
        <title>Comparative genomics and taxonomic characterization of three novel marine species of genus Reichenbachiella exhibiting antioxidant and polysaccharide degradation activities.</title>
        <authorList>
            <person name="Muhammad N."/>
            <person name="Lee Y.-J."/>
            <person name="Ko J."/>
            <person name="Kim S.-G."/>
        </authorList>
    </citation>
    <scope>NUCLEOTIDE SEQUENCE</scope>
    <source>
        <strain evidence="9">BKB1-1</strain>
    </source>
</reference>
<comment type="catalytic activity">
    <reaction evidence="1">
        <text>Transfers a segment of a (1-&gt;4)-alpha-D-glucan chain to a primary hydroxy group in a similar glucan chain.</text>
        <dbReference type="EC" id="2.4.1.18"/>
    </reaction>
</comment>
<dbReference type="CDD" id="cd02854">
    <property type="entry name" value="E_set_GBE_euk_N"/>
    <property type="match status" value="1"/>
</dbReference>
<name>A0ABY6CU76_9BACT</name>
<proteinExistence type="inferred from homology"/>
<evidence type="ECO:0000259" key="8">
    <source>
        <dbReference type="SMART" id="SM00642"/>
    </source>
</evidence>
<keyword evidence="10" id="KW-1185">Reference proteome</keyword>